<evidence type="ECO:0000313" key="3">
    <source>
        <dbReference type="Proteomes" id="UP000076154"/>
    </source>
</evidence>
<dbReference type="EMBL" id="LUEZ02000040">
    <property type="protein sequence ID" value="RDB25607.1"/>
    <property type="molecule type" value="Genomic_DNA"/>
</dbReference>
<evidence type="ECO:0000256" key="1">
    <source>
        <dbReference type="SAM" id="MobiDB-lite"/>
    </source>
</evidence>
<feature type="compositionally biased region" description="Low complexity" evidence="1">
    <location>
        <begin position="72"/>
        <end position="85"/>
    </location>
</feature>
<dbReference type="AlphaFoldDB" id="A0A369JYK0"/>
<accession>A0A369JYK0</accession>
<evidence type="ECO:0000313" key="2">
    <source>
        <dbReference type="EMBL" id="RDB25607.1"/>
    </source>
</evidence>
<feature type="compositionally biased region" description="Low complexity" evidence="1">
    <location>
        <begin position="97"/>
        <end position="109"/>
    </location>
</feature>
<dbReference type="Proteomes" id="UP000076154">
    <property type="component" value="Unassembled WGS sequence"/>
</dbReference>
<keyword evidence="3" id="KW-1185">Reference proteome</keyword>
<gene>
    <name evidence="2" type="ORF">Hypma_006887</name>
</gene>
<proteinExistence type="predicted"/>
<protein>
    <submittedName>
        <fullName evidence="2">Uncharacterized protein</fullName>
    </submittedName>
</protein>
<reference evidence="2" key="1">
    <citation type="submission" date="2018-04" db="EMBL/GenBank/DDBJ databases">
        <title>Whole genome sequencing of Hypsizygus marmoreus.</title>
        <authorList>
            <person name="Choi I.-G."/>
            <person name="Min B."/>
            <person name="Kim J.-G."/>
            <person name="Kim S."/>
            <person name="Oh Y.-L."/>
            <person name="Kong W.-S."/>
            <person name="Park H."/>
            <person name="Jeong J."/>
            <person name="Song E.-S."/>
        </authorList>
    </citation>
    <scope>NUCLEOTIDE SEQUENCE [LARGE SCALE GENOMIC DNA]</scope>
    <source>
        <strain evidence="2">51987-8</strain>
    </source>
</reference>
<feature type="region of interest" description="Disordered" evidence="1">
    <location>
        <begin position="68"/>
        <end position="124"/>
    </location>
</feature>
<sequence length="138" mass="14687">MIGRMRPLPNHLNSESAGMPGFPILPRLAHYAWSRTSQSSSFYSLKLAAAAMRLIPIRFKSMFDGLPKSAKEPAAASPILAPSPSDKSIPGPSTVHPAASADPISPSSSLTQSRTPHHRRRASSSVVVIVPVAPGYCF</sequence>
<dbReference type="InParanoid" id="A0A369JYK0"/>
<name>A0A369JYK0_HYPMA</name>
<comment type="caution">
    <text evidence="2">The sequence shown here is derived from an EMBL/GenBank/DDBJ whole genome shotgun (WGS) entry which is preliminary data.</text>
</comment>
<organism evidence="2 3">
    <name type="scientific">Hypsizygus marmoreus</name>
    <name type="common">White beech mushroom</name>
    <name type="synonym">Agaricus marmoreus</name>
    <dbReference type="NCBI Taxonomy" id="39966"/>
    <lineage>
        <taxon>Eukaryota</taxon>
        <taxon>Fungi</taxon>
        <taxon>Dikarya</taxon>
        <taxon>Basidiomycota</taxon>
        <taxon>Agaricomycotina</taxon>
        <taxon>Agaricomycetes</taxon>
        <taxon>Agaricomycetidae</taxon>
        <taxon>Agaricales</taxon>
        <taxon>Tricholomatineae</taxon>
        <taxon>Lyophyllaceae</taxon>
        <taxon>Hypsizygus</taxon>
    </lineage>
</organism>